<gene>
    <name evidence="11" type="ORF">SBRY_80175</name>
</gene>
<evidence type="ECO:0000256" key="2">
    <source>
        <dbReference type="ARBA" id="ARBA00022448"/>
    </source>
</evidence>
<dbReference type="Pfam" id="PF00528">
    <property type="entry name" value="BPD_transp_1"/>
    <property type="match status" value="1"/>
</dbReference>
<feature type="transmembrane region" description="Helical" evidence="9">
    <location>
        <begin position="201"/>
        <end position="227"/>
    </location>
</feature>
<reference evidence="11" key="1">
    <citation type="submission" date="2021-06" db="EMBL/GenBank/DDBJ databases">
        <authorList>
            <person name="Arsene-Ploetze F."/>
        </authorList>
    </citation>
    <scope>NUCLEOTIDE SEQUENCE</scope>
    <source>
        <strain evidence="11">SBRY1</strain>
    </source>
</reference>
<organism evidence="11 12">
    <name type="scientific">Actinacidiphila bryophytorum</name>
    <dbReference type="NCBI Taxonomy" id="1436133"/>
    <lineage>
        <taxon>Bacteria</taxon>
        <taxon>Bacillati</taxon>
        <taxon>Actinomycetota</taxon>
        <taxon>Actinomycetes</taxon>
        <taxon>Kitasatosporales</taxon>
        <taxon>Streptomycetaceae</taxon>
        <taxon>Actinacidiphila</taxon>
    </lineage>
</organism>
<dbReference type="AlphaFoldDB" id="A0A9W4ML26"/>
<evidence type="ECO:0000313" key="12">
    <source>
        <dbReference type="Proteomes" id="UP001153328"/>
    </source>
</evidence>
<feature type="domain" description="ABC transmembrane type-1" evidence="10">
    <location>
        <begin position="87"/>
        <end position="266"/>
    </location>
</feature>
<keyword evidence="12" id="KW-1185">Reference proteome</keyword>
<comment type="similarity">
    <text evidence="9">Belongs to the binding-protein-dependent transport system permease family.</text>
</comment>
<dbReference type="SUPFAM" id="SSF161098">
    <property type="entry name" value="MetI-like"/>
    <property type="match status" value="1"/>
</dbReference>
<evidence type="ECO:0000256" key="8">
    <source>
        <dbReference type="ARBA" id="ARBA00035652"/>
    </source>
</evidence>
<accession>A0A9W4ML26</accession>
<evidence type="ECO:0000313" key="11">
    <source>
        <dbReference type="EMBL" id="CAG7657095.1"/>
    </source>
</evidence>
<feature type="transmembrane region" description="Helical" evidence="9">
    <location>
        <begin position="49"/>
        <end position="78"/>
    </location>
</feature>
<feature type="transmembrane region" description="Helical" evidence="9">
    <location>
        <begin position="303"/>
        <end position="323"/>
    </location>
</feature>
<dbReference type="Pfam" id="PF04069">
    <property type="entry name" value="OpuAC"/>
    <property type="match status" value="1"/>
</dbReference>
<name>A0A9W4ML26_9ACTN</name>
<dbReference type="FunFam" id="1.10.3720.10:FF:000001">
    <property type="entry name" value="Glycine betaine ABC transporter, permease"/>
    <property type="match status" value="1"/>
</dbReference>
<evidence type="ECO:0000256" key="5">
    <source>
        <dbReference type="ARBA" id="ARBA00022989"/>
    </source>
</evidence>
<dbReference type="SUPFAM" id="SSF53850">
    <property type="entry name" value="Periplasmic binding protein-like II"/>
    <property type="match status" value="1"/>
</dbReference>
<dbReference type="CDD" id="cd13639">
    <property type="entry name" value="PBP2_OpuAC_like"/>
    <property type="match status" value="1"/>
</dbReference>
<keyword evidence="6 9" id="KW-0472">Membrane</keyword>
<comment type="similarity">
    <text evidence="7">In the C-terminal section; belongs to the OsmX family.</text>
</comment>
<evidence type="ECO:0000256" key="4">
    <source>
        <dbReference type="ARBA" id="ARBA00022692"/>
    </source>
</evidence>
<evidence type="ECO:0000256" key="1">
    <source>
        <dbReference type="ARBA" id="ARBA00004141"/>
    </source>
</evidence>
<dbReference type="Gene3D" id="3.10.105.10">
    <property type="entry name" value="Dipeptide-binding Protein, Domain 3"/>
    <property type="match status" value="2"/>
</dbReference>
<evidence type="ECO:0000256" key="9">
    <source>
        <dbReference type="RuleBase" id="RU363032"/>
    </source>
</evidence>
<feature type="transmembrane region" description="Helical" evidence="9">
    <location>
        <begin position="239"/>
        <end position="262"/>
    </location>
</feature>
<dbReference type="CDD" id="cd06261">
    <property type="entry name" value="TM_PBP2"/>
    <property type="match status" value="1"/>
</dbReference>
<dbReference type="PANTHER" id="PTHR47737:SF1">
    <property type="entry name" value="GLYCINE BETAINE_PROLINE BETAINE TRANSPORT SYSTEM PERMEASE PROTEIN PROW"/>
    <property type="match status" value="1"/>
</dbReference>
<dbReference type="GO" id="GO:0005275">
    <property type="term" value="F:amine transmembrane transporter activity"/>
    <property type="evidence" value="ECO:0007669"/>
    <property type="project" value="TreeGrafter"/>
</dbReference>
<evidence type="ECO:0000256" key="7">
    <source>
        <dbReference type="ARBA" id="ARBA00035642"/>
    </source>
</evidence>
<feature type="transmembrane region" description="Helical" evidence="9">
    <location>
        <begin position="134"/>
        <end position="160"/>
    </location>
</feature>
<keyword evidence="4 9" id="KW-0812">Transmembrane</keyword>
<evidence type="ECO:0000256" key="3">
    <source>
        <dbReference type="ARBA" id="ARBA00022475"/>
    </source>
</evidence>
<dbReference type="InterPro" id="IPR007210">
    <property type="entry name" value="ABC_Gly_betaine_transp_sub-bd"/>
</dbReference>
<dbReference type="Gene3D" id="3.40.190.100">
    <property type="entry name" value="Glycine betaine-binding periplasmic protein, domain 2"/>
    <property type="match status" value="1"/>
</dbReference>
<dbReference type="Gene3D" id="1.10.3720.10">
    <property type="entry name" value="MetI-like"/>
    <property type="match status" value="1"/>
</dbReference>
<dbReference type="GO" id="GO:0043190">
    <property type="term" value="C:ATP-binding cassette (ABC) transporter complex"/>
    <property type="evidence" value="ECO:0007669"/>
    <property type="project" value="InterPro"/>
</dbReference>
<dbReference type="PROSITE" id="PS50928">
    <property type="entry name" value="ABC_TM1"/>
    <property type="match status" value="1"/>
</dbReference>
<comment type="caution">
    <text evidence="11">The sequence shown here is derived from an EMBL/GenBank/DDBJ whole genome shotgun (WGS) entry which is preliminary data.</text>
</comment>
<dbReference type="PANTHER" id="PTHR47737">
    <property type="entry name" value="GLYCINE BETAINE/PROLINE BETAINE TRANSPORT SYSTEM PERMEASE PROTEIN PROW"/>
    <property type="match status" value="1"/>
</dbReference>
<keyword evidence="3" id="KW-1003">Cell membrane</keyword>
<dbReference type="GO" id="GO:0015871">
    <property type="term" value="P:choline transport"/>
    <property type="evidence" value="ECO:0007669"/>
    <property type="project" value="TreeGrafter"/>
</dbReference>
<dbReference type="Proteomes" id="UP001153328">
    <property type="component" value="Unassembled WGS sequence"/>
</dbReference>
<dbReference type="InterPro" id="IPR035906">
    <property type="entry name" value="MetI-like_sf"/>
</dbReference>
<dbReference type="GO" id="GO:0031460">
    <property type="term" value="P:glycine betaine transport"/>
    <property type="evidence" value="ECO:0007669"/>
    <property type="project" value="TreeGrafter"/>
</dbReference>
<feature type="transmembrane region" description="Helical" evidence="9">
    <location>
        <begin position="90"/>
        <end position="114"/>
    </location>
</feature>
<keyword evidence="5 9" id="KW-1133">Transmembrane helix</keyword>
<evidence type="ECO:0000256" key="6">
    <source>
        <dbReference type="ARBA" id="ARBA00023136"/>
    </source>
</evidence>
<dbReference type="InterPro" id="IPR000515">
    <property type="entry name" value="MetI-like"/>
</dbReference>
<comment type="similarity">
    <text evidence="8">In the N-terminal section; belongs to the binding-protein-dependent transport system permease family.</text>
</comment>
<sequence length="606" mass="63707">MPRIRLGNWAEDVVSWLTRHFSWLFDAVSSVVNHLYDGVEWVLGGPSPLLMAGILAALAFWMRGLPTALAAFAGFALIDGVAQWDQAMQSLSLVVVSAAVALLLAVPLGVWAARSRVASALVRPVLDVMQTLPAFVYLIPAIIFFSLGTVPAVIATIVFAMPVGVRMTELGIRQVDPELVEAADAFGTAPARTLLRVQLPLALPTIMAGVNQVIMLALSMVVIGGMVGAEGLGSTVFGAISQVDIGLGFEGGVSVVVLAVYLDRITGAMGEQVSALGRRTAARARTGGRLRGFAVLRYRPRPAVGLSCVVALALVAAGTGVFGGDGQPSAPVAAGSDVGKGRTVTIGSFNWDESIASANLWKAALDARGFKAAVKTYDPGAAFTGLARGDIDVLTDAWLPTTHAAYLKQYGKDYTDLGKWYERTSLEVAVPSYVKGVTTMADLKGRSKEFGGRIVGIEPGAGEMGLLKDKVLPGYGLDKDYRLVSSSTSGMLAELARDYAARKPVAVVLWSPHWAYSTYHLTKLSDPKSLWGPGDSIHDLANKASAARLPEVSSWMRGFHMTEPQLGSLEAAIQAAGQGNTAQGVRQWVAAHPGVLDTMAPVGAGG</sequence>
<protein>
    <submittedName>
        <fullName evidence="11">Glycine betaine/proline transport system substrate-binding protein</fullName>
    </submittedName>
</protein>
<dbReference type="GO" id="GO:0015226">
    <property type="term" value="F:carnitine transmembrane transporter activity"/>
    <property type="evidence" value="ECO:0007669"/>
    <property type="project" value="TreeGrafter"/>
</dbReference>
<proteinExistence type="inferred from homology"/>
<dbReference type="RefSeq" id="WP_205045770.1">
    <property type="nucleotide sequence ID" value="NZ_CAJVAX010000022.1"/>
</dbReference>
<evidence type="ECO:0000259" key="10">
    <source>
        <dbReference type="PROSITE" id="PS50928"/>
    </source>
</evidence>
<keyword evidence="2 9" id="KW-0813">Transport</keyword>
<dbReference type="EMBL" id="CAJVAX010000022">
    <property type="protein sequence ID" value="CAG7657095.1"/>
    <property type="molecule type" value="Genomic_DNA"/>
</dbReference>
<comment type="subcellular location">
    <subcellularLocation>
        <location evidence="9">Cell membrane</location>
        <topology evidence="9">Multi-pass membrane protein</topology>
    </subcellularLocation>
    <subcellularLocation>
        <location evidence="1">Membrane</location>
        <topology evidence="1">Multi-pass membrane protein</topology>
    </subcellularLocation>
</comment>